<evidence type="ECO:0000256" key="2">
    <source>
        <dbReference type="ARBA" id="ARBA00022573"/>
    </source>
</evidence>
<dbReference type="PANTHER" id="PTHR47036:SF1">
    <property type="entry name" value="COBALT-FACTOR III C(17)-METHYLTRANSFERASE-RELATED"/>
    <property type="match status" value="1"/>
</dbReference>
<keyword evidence="4" id="KW-0808">Transferase</keyword>
<proteinExistence type="predicted"/>
<evidence type="ECO:0000259" key="6">
    <source>
        <dbReference type="Pfam" id="PF00590"/>
    </source>
</evidence>
<organism evidence="7 8">
    <name type="scientific">Leptospira inadai serovar Lyme</name>
    <dbReference type="NCBI Taxonomy" id="293084"/>
    <lineage>
        <taxon>Bacteria</taxon>
        <taxon>Pseudomonadati</taxon>
        <taxon>Spirochaetota</taxon>
        <taxon>Spirochaetia</taxon>
        <taxon>Leptospirales</taxon>
        <taxon>Leptospiraceae</taxon>
        <taxon>Leptospira</taxon>
    </lineage>
</organism>
<sequence>MKRGKLNLVGIGPGKDEHITPAALEAIHEAEYVIGYSTYIGLVRHLLTGKQVTRTGMTEEIGRAQAAVESAANGKIVALISSGDAGVYGMAGLVFEVLRKIGWKREDPPEVRIFPGISADNSCASLVGAPLVHDSCRISLSDLLTPWPIIEKRIDSAAKGDFVISLYNPASGRRQRQILEATRIIGQYRPGNTPVALIKSAYRKQQSVVLSDLDHFLDFEIGMNTTVIIGSSNSFVYEGFFITPRGYSNKYSLENGEVQNGQRKGFSLKTEGDLSEKSNALDGKKTLNITKIPNAFVRASTSVLEPEESMIEEKSVEHSEQDSSVASALNALKFVQSAKSSPAKTLIPNEEIKDFGRIGRLAGALLYELKGEYYLIGKLKRPCRFEDFGFSHTEEHMRWTKLTVTDSKLAQTNSFQFIVPSKTTPDDLYDRFAVHRNSSISERITALLQDSSDKVIWNRSEYWDLSWLSSLPKPIWTIVRDEVLKCS</sequence>
<evidence type="ECO:0000256" key="1">
    <source>
        <dbReference type="ARBA" id="ARBA00004953"/>
    </source>
</evidence>
<evidence type="ECO:0000256" key="4">
    <source>
        <dbReference type="ARBA" id="ARBA00022679"/>
    </source>
</evidence>
<dbReference type="InterPro" id="IPR035996">
    <property type="entry name" value="4pyrrol_Methylase_sf"/>
</dbReference>
<comment type="caution">
    <text evidence="7">The sequence shown here is derived from an EMBL/GenBank/DDBJ whole genome shotgun (WGS) entry which is preliminary data.</text>
</comment>
<dbReference type="InterPro" id="IPR006363">
    <property type="entry name" value="Cbl_synth_CobJ/CibH_dom"/>
</dbReference>
<keyword evidence="5" id="KW-0949">S-adenosyl-L-methionine</keyword>
<dbReference type="PANTHER" id="PTHR47036">
    <property type="entry name" value="COBALT-FACTOR III C(17)-METHYLTRANSFERASE-RELATED"/>
    <property type="match status" value="1"/>
</dbReference>
<comment type="pathway">
    <text evidence="1">Cofactor biosynthesis; adenosylcobalamin biosynthesis.</text>
</comment>
<keyword evidence="2" id="KW-0169">Cobalamin biosynthesis</keyword>
<dbReference type="RefSeq" id="WP_010417305.1">
    <property type="nucleotide sequence ID" value="NZ_MCRM02000037.1"/>
</dbReference>
<gene>
    <name evidence="7" type="primary">cobJ</name>
    <name evidence="7" type="ORF">BES34_020435</name>
</gene>
<dbReference type="EMBL" id="MCRM02000037">
    <property type="protein sequence ID" value="PNV71934.1"/>
    <property type="molecule type" value="Genomic_DNA"/>
</dbReference>
<reference evidence="7" key="1">
    <citation type="submission" date="2018-01" db="EMBL/GenBank/DDBJ databases">
        <title>Genomic characterization of Leptospira inadai serogroup Lyme isolated from captured rat in Brazil and comparative analysis with human reference strain.</title>
        <authorList>
            <person name="Moreno L.Z."/>
            <person name="Loureiro A.P."/>
            <person name="Miraglia F."/>
            <person name="Kremer F.S."/>
            <person name="Eslabao M.R."/>
            <person name="Dellagostin O.A."/>
            <person name="Lilenbaum W."/>
            <person name="Moreno A.M."/>
        </authorList>
    </citation>
    <scope>NUCLEOTIDE SEQUENCE [LARGE SCALE GENOMIC DNA]</scope>
    <source>
        <strain evidence="7">M34/99</strain>
    </source>
</reference>
<dbReference type="InterPro" id="IPR000878">
    <property type="entry name" value="4pyrrol_Mease"/>
</dbReference>
<name>A0ABX4YD34_9LEPT</name>
<dbReference type="InterPro" id="IPR051810">
    <property type="entry name" value="Precorrin_MeTrfase"/>
</dbReference>
<evidence type="ECO:0000256" key="5">
    <source>
        <dbReference type="ARBA" id="ARBA00022691"/>
    </source>
</evidence>
<evidence type="ECO:0000313" key="8">
    <source>
        <dbReference type="Proteomes" id="UP000094669"/>
    </source>
</evidence>
<keyword evidence="3" id="KW-0489">Methyltransferase</keyword>
<protein>
    <submittedName>
        <fullName evidence="7">Precorrin-3B C(17)-methyltransferase</fullName>
    </submittedName>
</protein>
<evidence type="ECO:0000313" key="7">
    <source>
        <dbReference type="EMBL" id="PNV71934.1"/>
    </source>
</evidence>
<feature type="domain" description="Tetrapyrrole methylase" evidence="6">
    <location>
        <begin position="5"/>
        <end position="214"/>
    </location>
</feature>
<dbReference type="CDD" id="cd11646">
    <property type="entry name" value="Precorrin_3B_C17_MT"/>
    <property type="match status" value="1"/>
</dbReference>
<keyword evidence="8" id="KW-1185">Reference proteome</keyword>
<dbReference type="Gene3D" id="3.40.1010.10">
    <property type="entry name" value="Cobalt-precorrin-4 Transmethylase, Domain 1"/>
    <property type="match status" value="1"/>
</dbReference>
<dbReference type="SUPFAM" id="SSF53790">
    <property type="entry name" value="Tetrapyrrole methylase"/>
    <property type="match status" value="1"/>
</dbReference>
<dbReference type="InterPro" id="IPR014777">
    <property type="entry name" value="4pyrrole_Mease_sub1"/>
</dbReference>
<dbReference type="Pfam" id="PF00590">
    <property type="entry name" value="TP_methylase"/>
    <property type="match status" value="1"/>
</dbReference>
<dbReference type="Proteomes" id="UP000094669">
    <property type="component" value="Unassembled WGS sequence"/>
</dbReference>
<dbReference type="InterPro" id="IPR014776">
    <property type="entry name" value="4pyrrole_Mease_sub2"/>
</dbReference>
<accession>A0ABX4YD34</accession>
<evidence type="ECO:0000256" key="3">
    <source>
        <dbReference type="ARBA" id="ARBA00022603"/>
    </source>
</evidence>
<dbReference type="NCBIfam" id="TIGR01466">
    <property type="entry name" value="cobJ_cbiH"/>
    <property type="match status" value="1"/>
</dbReference>
<dbReference type="Gene3D" id="3.30.950.10">
    <property type="entry name" value="Methyltransferase, Cobalt-precorrin-4 Transmethylase, Domain 2"/>
    <property type="match status" value="1"/>
</dbReference>